<comment type="similarity">
    <text evidence="1">Belongs to the BolA/IbaG family.</text>
</comment>
<organism evidence="2 3">
    <name type="scientific">Candida glabrata</name>
    <name type="common">Yeast</name>
    <name type="synonym">Torulopsis glabrata</name>
    <dbReference type="NCBI Taxonomy" id="5478"/>
    <lineage>
        <taxon>Eukaryota</taxon>
        <taxon>Fungi</taxon>
        <taxon>Dikarya</taxon>
        <taxon>Ascomycota</taxon>
        <taxon>Saccharomycotina</taxon>
        <taxon>Saccharomycetes</taxon>
        <taxon>Saccharomycetales</taxon>
        <taxon>Saccharomycetaceae</taxon>
        <taxon>Nakaseomyces</taxon>
    </lineage>
</organism>
<evidence type="ECO:0000313" key="3">
    <source>
        <dbReference type="Proteomes" id="UP000054886"/>
    </source>
</evidence>
<dbReference type="Proteomes" id="UP000054886">
    <property type="component" value="Unassembled WGS sequence"/>
</dbReference>
<dbReference type="OMA" id="FNDSYKH"/>
<accession>A0A0W0DQC6</accession>
<dbReference type="PhylomeDB" id="A0A0W0DQC6"/>
<dbReference type="VEuPathDB" id="FungiDB:GW608_M12155"/>
<dbReference type="GO" id="GO:1990229">
    <property type="term" value="C:iron-sulfur cluster assembly complex"/>
    <property type="evidence" value="ECO:0007669"/>
    <property type="project" value="EnsemblFungi"/>
</dbReference>
<name>A0A0W0DQC6_CANGB</name>
<dbReference type="GO" id="GO:0044572">
    <property type="term" value="P:[4Fe-4S] cluster assembly"/>
    <property type="evidence" value="ECO:0007669"/>
    <property type="project" value="EnsemblFungi"/>
</dbReference>
<gene>
    <name evidence="2" type="ORF">AO440_004379</name>
</gene>
<dbReference type="Pfam" id="PF01722">
    <property type="entry name" value="BolA"/>
    <property type="match status" value="1"/>
</dbReference>
<dbReference type="OrthoDB" id="411584at2759"/>
<dbReference type="GO" id="GO:0051604">
    <property type="term" value="P:protein maturation"/>
    <property type="evidence" value="ECO:0007669"/>
    <property type="project" value="EnsemblFungi"/>
</dbReference>
<comment type="caution">
    <text evidence="2">The sequence shown here is derived from an EMBL/GenBank/DDBJ whole genome shotgun (WGS) entry which is preliminary data.</text>
</comment>
<dbReference type="VEuPathDB" id="FungiDB:CAGL0M12210g"/>
<evidence type="ECO:0000256" key="1">
    <source>
        <dbReference type="RuleBase" id="RU003860"/>
    </source>
</evidence>
<dbReference type="VEuPathDB" id="FungiDB:GVI51_M12177"/>
<protein>
    <submittedName>
        <fullName evidence="2">Putative bolA-like protein</fullName>
    </submittedName>
</protein>
<dbReference type="PANTHER" id="PTHR46230:SF7">
    <property type="entry name" value="BOLA-LIKE PROTEIN 1"/>
    <property type="match status" value="1"/>
</dbReference>
<reference evidence="2 3" key="1">
    <citation type="submission" date="2015-10" db="EMBL/GenBank/DDBJ databases">
        <title>Draft genomes sequences of Candida glabrata isolates 1A, 1B, 2A, 2B, 3A and 3B.</title>
        <authorList>
            <person name="Haavelsrud O.E."/>
            <person name="Gaustad P."/>
        </authorList>
    </citation>
    <scope>NUCLEOTIDE SEQUENCE [LARGE SCALE GENOMIC DNA]</scope>
    <source>
        <strain evidence="2">910700640</strain>
    </source>
</reference>
<dbReference type="EMBL" id="LLZZ01000161">
    <property type="protein sequence ID" value="KTA97381.1"/>
    <property type="molecule type" value="Genomic_DNA"/>
</dbReference>
<dbReference type="VEuPathDB" id="FungiDB:GWK60_M12155"/>
<dbReference type="AlphaFoldDB" id="A0A0W0DQC6"/>
<dbReference type="PANTHER" id="PTHR46230">
    <property type="match status" value="1"/>
</dbReference>
<evidence type="ECO:0000313" key="2">
    <source>
        <dbReference type="EMBL" id="KTA97381.1"/>
    </source>
</evidence>
<dbReference type="SUPFAM" id="SSF82657">
    <property type="entry name" value="BolA-like"/>
    <property type="match status" value="1"/>
</dbReference>
<proteinExistence type="inferred from homology"/>
<dbReference type="Gene3D" id="3.10.20.90">
    <property type="entry name" value="Phosphatidylinositol 3-kinase Catalytic Subunit, Chain A, domain 1"/>
    <property type="match status" value="1"/>
</dbReference>
<dbReference type="InterPro" id="IPR036065">
    <property type="entry name" value="BolA-like_sf"/>
</dbReference>
<dbReference type="InterPro" id="IPR002634">
    <property type="entry name" value="BolA"/>
</dbReference>
<sequence>MYRSVSRVPVFSISNLIKRNITKMSSETPLNMRTDGPVITSITTKIKAKFPDVEHLAVFNDSYKHKGHEPMETAENTTESHIRLEIVTEAFKGLNLPKRHRLVYGLLKEEFDDMGLHALQLTTKTPEEYAKSQQSSKAQTCKGD</sequence>
<dbReference type="VEuPathDB" id="FungiDB:B1J91_M12210g"/>
<dbReference type="GO" id="GO:0005759">
    <property type="term" value="C:mitochondrial matrix"/>
    <property type="evidence" value="ECO:0007669"/>
    <property type="project" value="EnsemblFungi"/>
</dbReference>